<dbReference type="PANTHER" id="PTHR43639:SF1">
    <property type="entry name" value="SHORT-CHAIN DEHYDROGENASE_REDUCTASE FAMILY PROTEIN"/>
    <property type="match status" value="1"/>
</dbReference>
<dbReference type="Pfam" id="PF13561">
    <property type="entry name" value="adh_short_C2"/>
    <property type="match status" value="1"/>
</dbReference>
<dbReference type="AlphaFoldDB" id="A0A8J5XQT1"/>
<sequence length="271" mass="26741">MAALLLAATAVAAASAMAPTLGTAVVTGGSRGIGAACSMRLAAMGFGVVIAYRSDEAAAAAVCEAIRATGGLAHACRADVSVESDVLALFTFADTCFDGAPLRALVNNAGILGPSGVDLAAAGGVEALAQIMAINVGGPMLCCREAERRMSTAQGGSGGSIVQISSGSANIGTPLLYAASKGALNSMTVGLVRPFGQAGIRINTVSPGMTHTDMVDHLASSFDMSQVPLGRMGAPAEVANAVAWLCSDEASYVAGANLRVSGGRPPGTLIG</sequence>
<dbReference type="EMBL" id="JAGTXO010000006">
    <property type="protein sequence ID" value="KAG8467296.1"/>
    <property type="molecule type" value="Genomic_DNA"/>
</dbReference>
<evidence type="ECO:0000256" key="2">
    <source>
        <dbReference type="ARBA" id="ARBA00023002"/>
    </source>
</evidence>
<feature type="chain" id="PRO_5035278957" evidence="3">
    <location>
        <begin position="17"/>
        <end position="271"/>
    </location>
</feature>
<comment type="similarity">
    <text evidence="1">Belongs to the short-chain dehydrogenases/reductases (SDR) family.</text>
</comment>
<evidence type="ECO:0000256" key="3">
    <source>
        <dbReference type="SAM" id="SignalP"/>
    </source>
</evidence>
<feature type="signal peptide" evidence="3">
    <location>
        <begin position="1"/>
        <end position="16"/>
    </location>
</feature>
<dbReference type="PRINTS" id="PR00081">
    <property type="entry name" value="GDHRDH"/>
</dbReference>
<evidence type="ECO:0000313" key="5">
    <source>
        <dbReference type="Proteomes" id="UP000751190"/>
    </source>
</evidence>
<dbReference type="CDD" id="cd05233">
    <property type="entry name" value="SDR_c"/>
    <property type="match status" value="1"/>
</dbReference>
<accession>A0A8J5XQT1</accession>
<dbReference type="PRINTS" id="PR00080">
    <property type="entry name" value="SDRFAMILY"/>
</dbReference>
<gene>
    <name evidence="4" type="ORF">KFE25_000612</name>
</gene>
<dbReference type="InterPro" id="IPR002347">
    <property type="entry name" value="SDR_fam"/>
</dbReference>
<dbReference type="Gene3D" id="3.40.50.720">
    <property type="entry name" value="NAD(P)-binding Rossmann-like Domain"/>
    <property type="match status" value="1"/>
</dbReference>
<organism evidence="4 5">
    <name type="scientific">Diacronema lutheri</name>
    <name type="common">Unicellular marine alga</name>
    <name type="synonym">Monochrysis lutheri</name>
    <dbReference type="NCBI Taxonomy" id="2081491"/>
    <lineage>
        <taxon>Eukaryota</taxon>
        <taxon>Haptista</taxon>
        <taxon>Haptophyta</taxon>
        <taxon>Pavlovophyceae</taxon>
        <taxon>Pavlovales</taxon>
        <taxon>Pavlovaceae</taxon>
        <taxon>Diacronema</taxon>
    </lineage>
</organism>
<keyword evidence="5" id="KW-1185">Reference proteome</keyword>
<name>A0A8J5XQT1_DIALT</name>
<dbReference type="OrthoDB" id="1393670at2759"/>
<evidence type="ECO:0000256" key="1">
    <source>
        <dbReference type="ARBA" id="ARBA00006484"/>
    </source>
</evidence>
<dbReference type="SUPFAM" id="SSF51735">
    <property type="entry name" value="NAD(P)-binding Rossmann-fold domains"/>
    <property type="match status" value="1"/>
</dbReference>
<dbReference type="OMA" id="GCLTHSF"/>
<dbReference type="PANTHER" id="PTHR43639">
    <property type="entry name" value="OXIDOREDUCTASE, SHORT-CHAIN DEHYDROGENASE/REDUCTASE FAMILY (AFU_ORTHOLOGUE AFUA_5G02870)"/>
    <property type="match status" value="1"/>
</dbReference>
<comment type="caution">
    <text evidence="4">The sequence shown here is derived from an EMBL/GenBank/DDBJ whole genome shotgun (WGS) entry which is preliminary data.</text>
</comment>
<reference evidence="4" key="1">
    <citation type="submission" date="2021-05" db="EMBL/GenBank/DDBJ databases">
        <title>The genome of the haptophyte Pavlova lutheri (Diacronema luteri, Pavlovales) - a model for lipid biosynthesis in eukaryotic algae.</title>
        <authorList>
            <person name="Hulatt C.J."/>
            <person name="Posewitz M.C."/>
        </authorList>
    </citation>
    <scope>NUCLEOTIDE SEQUENCE</scope>
    <source>
        <strain evidence="4">NIVA-4/92</strain>
    </source>
</reference>
<keyword evidence="3" id="KW-0732">Signal</keyword>
<evidence type="ECO:0000313" key="4">
    <source>
        <dbReference type="EMBL" id="KAG8467296.1"/>
    </source>
</evidence>
<dbReference type="InterPro" id="IPR036291">
    <property type="entry name" value="NAD(P)-bd_dom_sf"/>
</dbReference>
<protein>
    <submittedName>
        <fullName evidence="4">Uncharacterized protein</fullName>
    </submittedName>
</protein>
<keyword evidence="2" id="KW-0560">Oxidoreductase</keyword>
<dbReference type="GO" id="GO:0016491">
    <property type="term" value="F:oxidoreductase activity"/>
    <property type="evidence" value="ECO:0007669"/>
    <property type="project" value="UniProtKB-KW"/>
</dbReference>
<dbReference type="FunFam" id="3.40.50.720:FF:000084">
    <property type="entry name" value="Short-chain dehydrogenase reductase"/>
    <property type="match status" value="1"/>
</dbReference>
<proteinExistence type="inferred from homology"/>
<dbReference type="Proteomes" id="UP000751190">
    <property type="component" value="Unassembled WGS sequence"/>
</dbReference>